<sequence>MLLNIEVNHTNCICACCIKLLTDTFLRDKFHFVSACKTNTKFCTENNMAGSSPLMSFDDVKDAASEFGKIMTMENIGALLRVRTSHYIFLFPYKLVMTQLLSKARGFDHSYYHPLHIAILKGDWKSTKAFLDNDPNAMTSKVTIVGRNALHVAAVGGQWQLVEKLVQLVPTETLAELDLMGCTCLHYVAMGESINAAKALVAKNPSLTQLTDFKGFTPLIYSITSARCKEMVWYLVLNTTDERPGCPFSGPSSVQLVALLTAAGFHDITLYLLQRYPNLASLSDSNGSIILHVLSKLPSNFQSGLKFGIWKRSIYHCIPVELDYLPPSQLRGDLKDSYGGSSHRQSYFGGTIWNAIQYLVPSIRQVREAKLRHLSAVRLVEFVCSEVSTMNDSQFWQSFVHPEIIFNATSSGIVEILKICFQFFPDLVWTHVPNEGNVAQIAIMNRQEKVFSLLFKMPIICKFLILTLDESQNTTSHLAARIASPQLASVSGAAFQMQKELQWFKEVEKWDHPLHKEIKNPDGKTPWQLFREEHKTLLEEAKNWMKDTSNSCMLVATLIATVVFAASITVPGGNNQDKGFPIYLSDYTFMMFVVSDALALFSSMASLLMFLSILTAHYAEEDFLKRLPERIILGLASLFFSIVTTMIAFGAALDLLIRERLKWVYIVIALLACVPVALFAKLQLPLFIQMVISTYGSAIYHPQSLW</sequence>
<gene>
    <name evidence="4" type="ORF">VNO77_43101</name>
</gene>
<protein>
    <recommendedName>
        <fullName evidence="3">PGG domain-containing protein</fullName>
    </recommendedName>
</protein>
<feature type="transmembrane region" description="Helical" evidence="2">
    <location>
        <begin position="552"/>
        <end position="570"/>
    </location>
</feature>
<dbReference type="PANTHER" id="PTHR24177">
    <property type="entry name" value="CASKIN"/>
    <property type="match status" value="1"/>
</dbReference>
<dbReference type="SUPFAM" id="SSF48403">
    <property type="entry name" value="Ankyrin repeat"/>
    <property type="match status" value="1"/>
</dbReference>
<evidence type="ECO:0000313" key="5">
    <source>
        <dbReference type="Proteomes" id="UP001367508"/>
    </source>
</evidence>
<dbReference type="GO" id="GO:0005886">
    <property type="term" value="C:plasma membrane"/>
    <property type="evidence" value="ECO:0007669"/>
    <property type="project" value="UniProtKB-SubCell"/>
</dbReference>
<comment type="caution">
    <text evidence="4">The sequence shown here is derived from an EMBL/GenBank/DDBJ whole genome shotgun (WGS) entry which is preliminary data.</text>
</comment>
<dbReference type="EMBL" id="JAYMYQ010000011">
    <property type="protein sequence ID" value="KAK7305200.1"/>
    <property type="molecule type" value="Genomic_DNA"/>
</dbReference>
<evidence type="ECO:0000256" key="2">
    <source>
        <dbReference type="SAM" id="Phobius"/>
    </source>
</evidence>
<dbReference type="Pfam" id="PF12796">
    <property type="entry name" value="Ank_2"/>
    <property type="match status" value="1"/>
</dbReference>
<dbReference type="Pfam" id="PF13962">
    <property type="entry name" value="PGG"/>
    <property type="match status" value="1"/>
</dbReference>
<dbReference type="InterPro" id="IPR026961">
    <property type="entry name" value="PGG_dom"/>
</dbReference>
<dbReference type="AlphaFoldDB" id="A0AAN9JTL2"/>
<dbReference type="Proteomes" id="UP001367508">
    <property type="component" value="Unassembled WGS sequence"/>
</dbReference>
<feature type="transmembrane region" description="Helical" evidence="2">
    <location>
        <begin position="663"/>
        <end position="680"/>
    </location>
</feature>
<accession>A0AAN9JTL2</accession>
<reference evidence="4 5" key="1">
    <citation type="submission" date="2024-01" db="EMBL/GenBank/DDBJ databases">
        <title>The genomes of 5 underutilized Papilionoideae crops provide insights into root nodulation and disease resistanc.</title>
        <authorList>
            <person name="Jiang F."/>
        </authorList>
    </citation>
    <scope>NUCLEOTIDE SEQUENCE [LARGE SCALE GENOMIC DNA]</scope>
    <source>
        <strain evidence="4">LVBAO_FW01</strain>
        <tissue evidence="4">Leaves</tissue>
    </source>
</reference>
<dbReference type="InterPro" id="IPR036770">
    <property type="entry name" value="Ankyrin_rpt-contain_sf"/>
</dbReference>
<feature type="transmembrane region" description="Helical" evidence="2">
    <location>
        <begin position="631"/>
        <end position="657"/>
    </location>
</feature>
<name>A0AAN9JTL2_CANGL</name>
<feature type="transmembrane region" description="Helical" evidence="2">
    <location>
        <begin position="590"/>
        <end position="619"/>
    </location>
</feature>
<dbReference type="PANTHER" id="PTHR24177:SF365">
    <property type="entry name" value="ANKYRIN REPEAT-CONTAINING PROTEIN NPR4-LIKE ISOFORM X1"/>
    <property type="match status" value="1"/>
</dbReference>
<keyword evidence="5" id="KW-1185">Reference proteome</keyword>
<dbReference type="Gene3D" id="1.25.40.20">
    <property type="entry name" value="Ankyrin repeat-containing domain"/>
    <property type="match status" value="2"/>
</dbReference>
<keyword evidence="2" id="KW-1133">Transmembrane helix</keyword>
<feature type="domain" description="PGG" evidence="3">
    <location>
        <begin position="543"/>
        <end position="653"/>
    </location>
</feature>
<keyword evidence="2" id="KW-0472">Membrane</keyword>
<comment type="subcellular location">
    <subcellularLocation>
        <location evidence="1">Cell membrane</location>
        <topology evidence="1">Peripheral membrane protein</topology>
        <orientation evidence="1">Cytoplasmic side</orientation>
    </subcellularLocation>
</comment>
<organism evidence="4 5">
    <name type="scientific">Canavalia gladiata</name>
    <name type="common">Sword bean</name>
    <name type="synonym">Dolichos gladiatus</name>
    <dbReference type="NCBI Taxonomy" id="3824"/>
    <lineage>
        <taxon>Eukaryota</taxon>
        <taxon>Viridiplantae</taxon>
        <taxon>Streptophyta</taxon>
        <taxon>Embryophyta</taxon>
        <taxon>Tracheophyta</taxon>
        <taxon>Spermatophyta</taxon>
        <taxon>Magnoliopsida</taxon>
        <taxon>eudicotyledons</taxon>
        <taxon>Gunneridae</taxon>
        <taxon>Pentapetalae</taxon>
        <taxon>rosids</taxon>
        <taxon>fabids</taxon>
        <taxon>Fabales</taxon>
        <taxon>Fabaceae</taxon>
        <taxon>Papilionoideae</taxon>
        <taxon>50 kb inversion clade</taxon>
        <taxon>NPAAA clade</taxon>
        <taxon>indigoferoid/millettioid clade</taxon>
        <taxon>Phaseoleae</taxon>
        <taxon>Canavalia</taxon>
    </lineage>
</organism>
<evidence type="ECO:0000259" key="3">
    <source>
        <dbReference type="Pfam" id="PF13962"/>
    </source>
</evidence>
<dbReference type="SMART" id="SM00248">
    <property type="entry name" value="ANK"/>
    <property type="match status" value="4"/>
</dbReference>
<dbReference type="InterPro" id="IPR002110">
    <property type="entry name" value="Ankyrin_rpt"/>
</dbReference>
<proteinExistence type="predicted"/>
<evidence type="ECO:0000256" key="1">
    <source>
        <dbReference type="ARBA" id="ARBA00004413"/>
    </source>
</evidence>
<evidence type="ECO:0000313" key="4">
    <source>
        <dbReference type="EMBL" id="KAK7305200.1"/>
    </source>
</evidence>
<keyword evidence="2" id="KW-0812">Transmembrane</keyword>